<organism evidence="1 2">
    <name type="scientific">Diversispora epigaea</name>
    <dbReference type="NCBI Taxonomy" id="1348612"/>
    <lineage>
        <taxon>Eukaryota</taxon>
        <taxon>Fungi</taxon>
        <taxon>Fungi incertae sedis</taxon>
        <taxon>Mucoromycota</taxon>
        <taxon>Glomeromycotina</taxon>
        <taxon>Glomeromycetes</taxon>
        <taxon>Diversisporales</taxon>
        <taxon>Diversisporaceae</taxon>
        <taxon>Diversispora</taxon>
    </lineage>
</organism>
<dbReference type="EMBL" id="PQFF01000103">
    <property type="protein sequence ID" value="RHZ82239.1"/>
    <property type="molecule type" value="Genomic_DNA"/>
</dbReference>
<proteinExistence type="predicted"/>
<protein>
    <recommendedName>
        <fullName evidence="3">TLDc domain-containing protein</fullName>
    </recommendedName>
</protein>
<evidence type="ECO:0000313" key="1">
    <source>
        <dbReference type="EMBL" id="RHZ82239.1"/>
    </source>
</evidence>
<accession>A0A397J1R6</accession>
<dbReference type="AlphaFoldDB" id="A0A397J1R6"/>
<dbReference type="Proteomes" id="UP000266861">
    <property type="component" value="Unassembled WGS sequence"/>
</dbReference>
<name>A0A397J1R6_9GLOM</name>
<gene>
    <name evidence="1" type="ORF">Glove_110g124</name>
</gene>
<reference evidence="1 2" key="1">
    <citation type="submission" date="2018-08" db="EMBL/GenBank/DDBJ databases">
        <title>Genome and evolution of the arbuscular mycorrhizal fungus Diversispora epigaea (formerly Glomus versiforme) and its bacterial endosymbionts.</title>
        <authorList>
            <person name="Sun X."/>
            <person name="Fei Z."/>
            <person name="Harrison M."/>
        </authorList>
    </citation>
    <scope>NUCLEOTIDE SEQUENCE [LARGE SCALE GENOMIC DNA]</scope>
    <source>
        <strain evidence="1 2">IT104</strain>
    </source>
</reference>
<keyword evidence="2" id="KW-1185">Reference proteome</keyword>
<sequence length="111" mass="12331">MSSIENLSGSYTSTNLGECLTKSFLINNFGKIPDRPIKSVILPPRTTLITELPSHTKEPFSTIISEEHVAKISVWIDRFTLQTFCHGHSNTVVVVKVARTDEIIGSYNPLT</sequence>
<evidence type="ECO:0008006" key="3">
    <source>
        <dbReference type="Google" id="ProtNLM"/>
    </source>
</evidence>
<comment type="caution">
    <text evidence="1">The sequence shown here is derived from an EMBL/GenBank/DDBJ whole genome shotgun (WGS) entry which is preliminary data.</text>
</comment>
<evidence type="ECO:0000313" key="2">
    <source>
        <dbReference type="Proteomes" id="UP000266861"/>
    </source>
</evidence>